<dbReference type="OrthoDB" id="9794683at2"/>
<dbReference type="InterPro" id="IPR007404">
    <property type="entry name" value="YdjM-like"/>
</dbReference>
<keyword evidence="1" id="KW-0812">Transmembrane</keyword>
<name>A0A1M6G686_9FLAO</name>
<evidence type="ECO:0000256" key="1">
    <source>
        <dbReference type="SAM" id="Phobius"/>
    </source>
</evidence>
<dbReference type="EMBL" id="FQYP01000005">
    <property type="protein sequence ID" value="SHJ05410.1"/>
    <property type="molecule type" value="Genomic_DNA"/>
</dbReference>
<feature type="transmembrane region" description="Helical" evidence="1">
    <location>
        <begin position="27"/>
        <end position="47"/>
    </location>
</feature>
<keyword evidence="1" id="KW-0472">Membrane</keyword>
<feature type="transmembrane region" description="Helical" evidence="1">
    <location>
        <begin position="91"/>
        <end position="118"/>
    </location>
</feature>
<dbReference type="Pfam" id="PF04307">
    <property type="entry name" value="YdjM"/>
    <property type="match status" value="1"/>
</dbReference>
<dbReference type="AlphaFoldDB" id="A0A1M6G686"/>
<feature type="transmembrane region" description="Helical" evidence="1">
    <location>
        <begin position="59"/>
        <end position="79"/>
    </location>
</feature>
<gene>
    <name evidence="2" type="ORF">SAMN04488508_10598</name>
</gene>
<protein>
    <submittedName>
        <fullName evidence="2">Inner membrane protein</fullName>
    </submittedName>
</protein>
<keyword evidence="3" id="KW-1185">Reference proteome</keyword>
<evidence type="ECO:0000313" key="3">
    <source>
        <dbReference type="Proteomes" id="UP000184432"/>
    </source>
</evidence>
<reference evidence="3" key="1">
    <citation type="submission" date="2016-11" db="EMBL/GenBank/DDBJ databases">
        <authorList>
            <person name="Varghese N."/>
            <person name="Submissions S."/>
        </authorList>
    </citation>
    <scope>NUCLEOTIDE SEQUENCE [LARGE SCALE GENOMIC DNA]</scope>
    <source>
        <strain evidence="3">DSM 22623</strain>
    </source>
</reference>
<sequence length="188" mass="21316">MASIFTHGFLAYGIGKTFPKSMINTKFWILGILCAMLPDADVVGFKFGIAYEDFWGHRGFSHSLVFAVLLGFLVTIIFYRRHFFSRIGLLLILYFTLCTASHGVLDAMTTGGLGIAFFSPFDDARYFFPWRPIMVSPIGASNFFGIWGIKVLLSELIWVGIPVGIYILVLRLIKKKKTTRPYEDQSYE</sequence>
<feature type="transmembrane region" description="Helical" evidence="1">
    <location>
        <begin position="144"/>
        <end position="170"/>
    </location>
</feature>
<proteinExistence type="predicted"/>
<dbReference type="Proteomes" id="UP000184432">
    <property type="component" value="Unassembled WGS sequence"/>
</dbReference>
<dbReference type="PANTHER" id="PTHR35531">
    <property type="entry name" value="INNER MEMBRANE PROTEIN YBCI-RELATED"/>
    <property type="match status" value="1"/>
</dbReference>
<keyword evidence="1" id="KW-1133">Transmembrane helix</keyword>
<organism evidence="2 3">
    <name type="scientific">Aquimarina spongiae</name>
    <dbReference type="NCBI Taxonomy" id="570521"/>
    <lineage>
        <taxon>Bacteria</taxon>
        <taxon>Pseudomonadati</taxon>
        <taxon>Bacteroidota</taxon>
        <taxon>Flavobacteriia</taxon>
        <taxon>Flavobacteriales</taxon>
        <taxon>Flavobacteriaceae</taxon>
        <taxon>Aquimarina</taxon>
    </lineage>
</organism>
<dbReference type="STRING" id="570521.SAMN04488508_10598"/>
<dbReference type="RefSeq" id="WP_073316309.1">
    <property type="nucleotide sequence ID" value="NZ_FQYP01000005.1"/>
</dbReference>
<evidence type="ECO:0000313" key="2">
    <source>
        <dbReference type="EMBL" id="SHJ05410.1"/>
    </source>
</evidence>
<dbReference type="PANTHER" id="PTHR35531:SF1">
    <property type="entry name" value="INNER MEMBRANE PROTEIN YBCI-RELATED"/>
    <property type="match status" value="1"/>
</dbReference>
<accession>A0A1M6G686</accession>